<dbReference type="Proteomes" id="UP000656548">
    <property type="component" value="Unassembled WGS sequence"/>
</dbReference>
<reference evidence="2 3" key="1">
    <citation type="submission" date="2020-10" db="EMBL/GenBank/DDBJ databases">
        <title>Sequencing the genomes of 1000 actinobacteria strains.</title>
        <authorList>
            <person name="Klenk H.-P."/>
        </authorList>
    </citation>
    <scope>NUCLEOTIDE SEQUENCE [LARGE SCALE GENOMIC DNA]</scope>
    <source>
        <strain evidence="2 3">DSM 46661</strain>
    </source>
</reference>
<feature type="region of interest" description="Disordered" evidence="1">
    <location>
        <begin position="41"/>
        <end position="87"/>
    </location>
</feature>
<dbReference type="EMBL" id="JADBEJ010000006">
    <property type="protein sequence ID" value="MBE1580477.1"/>
    <property type="molecule type" value="Genomic_DNA"/>
</dbReference>
<evidence type="ECO:0008006" key="4">
    <source>
        <dbReference type="Google" id="ProtNLM"/>
    </source>
</evidence>
<evidence type="ECO:0000313" key="3">
    <source>
        <dbReference type="Proteomes" id="UP000656548"/>
    </source>
</evidence>
<sequence>MVNVDLDRATFRLARAEAARASLTIEAWIALAIDRFADVAHTPDTKPGARSAKAKPTAKSAGKPKMTKDDVLTWARQRPDPETLTPAPVLKHFKEQGYELVTDRAVRYWLADIRK</sequence>
<name>A0ABR9LIS9_9PSEU</name>
<proteinExistence type="predicted"/>
<evidence type="ECO:0000256" key="1">
    <source>
        <dbReference type="SAM" id="MobiDB-lite"/>
    </source>
</evidence>
<feature type="compositionally biased region" description="Basic and acidic residues" evidence="1">
    <location>
        <begin position="66"/>
        <end position="81"/>
    </location>
</feature>
<keyword evidence="3" id="KW-1185">Reference proteome</keyword>
<dbReference type="RefSeq" id="WP_192747034.1">
    <property type="nucleotide sequence ID" value="NZ_JADBEJ010000006.1"/>
</dbReference>
<accession>A0ABR9LIS9</accession>
<gene>
    <name evidence="2" type="ORF">H4W30_007558</name>
</gene>
<protein>
    <recommendedName>
        <fullName evidence="4">Lsr2 family protein</fullName>
    </recommendedName>
</protein>
<evidence type="ECO:0000313" key="2">
    <source>
        <dbReference type="EMBL" id="MBE1580477.1"/>
    </source>
</evidence>
<comment type="caution">
    <text evidence="2">The sequence shown here is derived from an EMBL/GenBank/DDBJ whole genome shotgun (WGS) entry which is preliminary data.</text>
</comment>
<organism evidence="2 3">
    <name type="scientific">Amycolatopsis roodepoortensis</name>
    <dbReference type="NCBI Taxonomy" id="700274"/>
    <lineage>
        <taxon>Bacteria</taxon>
        <taxon>Bacillati</taxon>
        <taxon>Actinomycetota</taxon>
        <taxon>Actinomycetes</taxon>
        <taxon>Pseudonocardiales</taxon>
        <taxon>Pseudonocardiaceae</taxon>
        <taxon>Amycolatopsis</taxon>
    </lineage>
</organism>